<proteinExistence type="predicted"/>
<dbReference type="EMBL" id="FMAF01000010">
    <property type="protein sequence ID" value="SCB38190.1"/>
    <property type="molecule type" value="Genomic_DNA"/>
</dbReference>
<evidence type="ECO:0000256" key="2">
    <source>
        <dbReference type="ARBA" id="ARBA00004141"/>
    </source>
</evidence>
<organism evidence="13 14">
    <name type="scientific">Rhizobium lusitanum</name>
    <dbReference type="NCBI Taxonomy" id="293958"/>
    <lineage>
        <taxon>Bacteria</taxon>
        <taxon>Pseudomonadati</taxon>
        <taxon>Pseudomonadota</taxon>
        <taxon>Alphaproteobacteria</taxon>
        <taxon>Hyphomicrobiales</taxon>
        <taxon>Rhizobiaceae</taxon>
        <taxon>Rhizobium/Agrobacterium group</taxon>
        <taxon>Rhizobium</taxon>
    </lineage>
</organism>
<evidence type="ECO:0000256" key="1">
    <source>
        <dbReference type="ARBA" id="ARBA00000085"/>
    </source>
</evidence>
<dbReference type="PROSITE" id="PS50109">
    <property type="entry name" value="HIS_KIN"/>
    <property type="match status" value="1"/>
</dbReference>
<dbReference type="InterPro" id="IPR003661">
    <property type="entry name" value="HisK_dim/P_dom"/>
</dbReference>
<keyword evidence="8 11" id="KW-1133">Transmembrane helix</keyword>
<keyword evidence="4" id="KW-0597">Phosphoprotein</keyword>
<evidence type="ECO:0000259" key="12">
    <source>
        <dbReference type="PROSITE" id="PS50109"/>
    </source>
</evidence>
<evidence type="ECO:0000256" key="8">
    <source>
        <dbReference type="ARBA" id="ARBA00022989"/>
    </source>
</evidence>
<evidence type="ECO:0000256" key="7">
    <source>
        <dbReference type="ARBA" id="ARBA00022777"/>
    </source>
</evidence>
<dbReference type="Pfam" id="PF00512">
    <property type="entry name" value="HisKA"/>
    <property type="match status" value="1"/>
</dbReference>
<keyword evidence="5" id="KW-0808">Transferase</keyword>
<dbReference type="SUPFAM" id="SSF55874">
    <property type="entry name" value="ATPase domain of HSP90 chaperone/DNA topoisomerase II/histidine kinase"/>
    <property type="match status" value="1"/>
</dbReference>
<gene>
    <name evidence="13" type="ORF">GA0061101_110146</name>
</gene>
<keyword evidence="7 13" id="KW-0418">Kinase</keyword>
<dbReference type="PANTHER" id="PTHR45436:SF15">
    <property type="entry name" value="SENSOR HISTIDINE KINASE CUSS"/>
    <property type="match status" value="1"/>
</dbReference>
<dbReference type="RefSeq" id="WP_092574779.1">
    <property type="nucleotide sequence ID" value="NZ_FMAF01000010.1"/>
</dbReference>
<accession>A0A1C3WDT4</accession>
<comment type="subcellular location">
    <subcellularLocation>
        <location evidence="2">Membrane</location>
        <topology evidence="2">Multi-pass membrane protein</topology>
    </subcellularLocation>
</comment>
<protein>
    <recommendedName>
        <fullName evidence="3">histidine kinase</fullName>
        <ecNumber evidence="3">2.7.13.3</ecNumber>
    </recommendedName>
</protein>
<keyword evidence="9" id="KW-0902">Two-component regulatory system</keyword>
<evidence type="ECO:0000256" key="11">
    <source>
        <dbReference type="SAM" id="Phobius"/>
    </source>
</evidence>
<dbReference type="Gene3D" id="3.30.565.10">
    <property type="entry name" value="Histidine kinase-like ATPase, C-terminal domain"/>
    <property type="match status" value="1"/>
</dbReference>
<dbReference type="PANTHER" id="PTHR45436">
    <property type="entry name" value="SENSOR HISTIDINE KINASE YKOH"/>
    <property type="match status" value="1"/>
</dbReference>
<keyword evidence="6 11" id="KW-0812">Transmembrane</keyword>
<dbReference type="Pfam" id="PF02518">
    <property type="entry name" value="HATPase_c"/>
    <property type="match status" value="1"/>
</dbReference>
<dbReference type="SMART" id="SM00387">
    <property type="entry name" value="HATPase_c"/>
    <property type="match status" value="1"/>
</dbReference>
<sequence length="433" mass="47166">MISLRTATASSLSILFTIIAVVFGAASYLFTMNESGDFLDLQQRQIARYVGDLTFIAPDRAALPPHDSEDDYVIEVSYADGRVAKSSDQSIVIPDRAETGFSEFSDGKREWRVFSIITPERTVQVAQQMAVRKELATDAAARATIPFLVAIPLSWLLVAFVTGRIFRNLEHLGKELSLKATMDAIPVDLSTMPREVWPFVRSMNELIARLAVALRQQQMFLSDAAHELRTPLSALTLQIGNLSQSRGPDLEERLSELRAGARRVSALTDKLLKISRYEGEPLAAPTQVFDLTETVKDVVSGLLVAAEEKQLDLGFAALADGAWVRIDSDDLKTLIETIVDNAVRYTPNGGAVDITVKGGASPLLIVSDNGPGVQEHELPRLTERFYRGSGRGEGTGLGLAIVEAICDRYGLSLKLINRDDGPGLLVTVGFPAP</sequence>
<dbReference type="Proteomes" id="UP000199205">
    <property type="component" value="Unassembled WGS sequence"/>
</dbReference>
<dbReference type="InterPro" id="IPR005467">
    <property type="entry name" value="His_kinase_dom"/>
</dbReference>
<evidence type="ECO:0000313" key="13">
    <source>
        <dbReference type="EMBL" id="SCB38190.1"/>
    </source>
</evidence>
<dbReference type="SMART" id="SM00388">
    <property type="entry name" value="HisKA"/>
    <property type="match status" value="1"/>
</dbReference>
<evidence type="ECO:0000256" key="5">
    <source>
        <dbReference type="ARBA" id="ARBA00022679"/>
    </source>
</evidence>
<dbReference type="GO" id="GO:0005886">
    <property type="term" value="C:plasma membrane"/>
    <property type="evidence" value="ECO:0007669"/>
    <property type="project" value="TreeGrafter"/>
</dbReference>
<evidence type="ECO:0000256" key="10">
    <source>
        <dbReference type="ARBA" id="ARBA00023136"/>
    </source>
</evidence>
<evidence type="ECO:0000256" key="6">
    <source>
        <dbReference type="ARBA" id="ARBA00022692"/>
    </source>
</evidence>
<dbReference type="Gene3D" id="1.10.287.130">
    <property type="match status" value="1"/>
</dbReference>
<evidence type="ECO:0000256" key="3">
    <source>
        <dbReference type="ARBA" id="ARBA00012438"/>
    </source>
</evidence>
<feature type="domain" description="Histidine kinase" evidence="12">
    <location>
        <begin position="223"/>
        <end position="433"/>
    </location>
</feature>
<dbReference type="AlphaFoldDB" id="A0A1C3WDT4"/>
<dbReference type="OrthoDB" id="9809766at2"/>
<dbReference type="PRINTS" id="PR00344">
    <property type="entry name" value="BCTRLSENSOR"/>
</dbReference>
<dbReference type="SUPFAM" id="SSF47384">
    <property type="entry name" value="Homodimeric domain of signal transducing histidine kinase"/>
    <property type="match status" value="1"/>
</dbReference>
<dbReference type="InterPro" id="IPR004358">
    <property type="entry name" value="Sig_transdc_His_kin-like_C"/>
</dbReference>
<dbReference type="InterPro" id="IPR050428">
    <property type="entry name" value="TCS_sensor_his_kinase"/>
</dbReference>
<dbReference type="GO" id="GO:0000155">
    <property type="term" value="F:phosphorelay sensor kinase activity"/>
    <property type="evidence" value="ECO:0007669"/>
    <property type="project" value="InterPro"/>
</dbReference>
<name>A0A1C3WDT4_9HYPH</name>
<evidence type="ECO:0000313" key="14">
    <source>
        <dbReference type="Proteomes" id="UP000199205"/>
    </source>
</evidence>
<dbReference type="InterPro" id="IPR036890">
    <property type="entry name" value="HATPase_C_sf"/>
</dbReference>
<evidence type="ECO:0000256" key="9">
    <source>
        <dbReference type="ARBA" id="ARBA00023012"/>
    </source>
</evidence>
<feature type="transmembrane region" description="Helical" evidence="11">
    <location>
        <begin position="12"/>
        <end position="30"/>
    </location>
</feature>
<keyword evidence="10 11" id="KW-0472">Membrane</keyword>
<dbReference type="InterPro" id="IPR003594">
    <property type="entry name" value="HATPase_dom"/>
</dbReference>
<dbReference type="EC" id="2.7.13.3" evidence="3"/>
<dbReference type="CDD" id="cd00082">
    <property type="entry name" value="HisKA"/>
    <property type="match status" value="1"/>
</dbReference>
<dbReference type="InterPro" id="IPR036097">
    <property type="entry name" value="HisK_dim/P_sf"/>
</dbReference>
<comment type="catalytic activity">
    <reaction evidence="1">
        <text>ATP + protein L-histidine = ADP + protein N-phospho-L-histidine.</text>
        <dbReference type="EC" id="2.7.13.3"/>
    </reaction>
</comment>
<evidence type="ECO:0000256" key="4">
    <source>
        <dbReference type="ARBA" id="ARBA00022553"/>
    </source>
</evidence>
<reference evidence="13 14" key="1">
    <citation type="submission" date="2016-08" db="EMBL/GenBank/DDBJ databases">
        <authorList>
            <person name="Seilhamer J.J."/>
        </authorList>
    </citation>
    <scope>NUCLEOTIDE SEQUENCE [LARGE SCALE GENOMIC DNA]</scope>
    <source>
        <strain evidence="13 14">P1-7</strain>
    </source>
</reference>